<dbReference type="InterPro" id="IPR000794">
    <property type="entry name" value="Beta-ketoacyl_synthase"/>
</dbReference>
<evidence type="ECO:0000259" key="4">
    <source>
        <dbReference type="PROSITE" id="PS52004"/>
    </source>
</evidence>
<dbReference type="AlphaFoldDB" id="A0A4R7Q9N6"/>
<organism evidence="5 6">
    <name type="scientific">Gelidibacter sediminis</name>
    <dbReference type="NCBI Taxonomy" id="1608710"/>
    <lineage>
        <taxon>Bacteria</taxon>
        <taxon>Pseudomonadati</taxon>
        <taxon>Bacteroidota</taxon>
        <taxon>Flavobacteriia</taxon>
        <taxon>Flavobacteriales</taxon>
        <taxon>Flavobacteriaceae</taxon>
        <taxon>Gelidibacter</taxon>
    </lineage>
</organism>
<keyword evidence="2 3" id="KW-0808">Transferase</keyword>
<keyword evidence="6" id="KW-1185">Reference proteome</keyword>
<dbReference type="PANTHER" id="PTHR11712">
    <property type="entry name" value="POLYKETIDE SYNTHASE-RELATED"/>
    <property type="match status" value="1"/>
</dbReference>
<dbReference type="InterPro" id="IPR014030">
    <property type="entry name" value="Ketoacyl_synth_N"/>
</dbReference>
<evidence type="ECO:0000256" key="1">
    <source>
        <dbReference type="ARBA" id="ARBA00008467"/>
    </source>
</evidence>
<dbReference type="RefSeq" id="WP_133757143.1">
    <property type="nucleotide sequence ID" value="NZ_SOBW01000007.1"/>
</dbReference>
<evidence type="ECO:0000313" key="5">
    <source>
        <dbReference type="EMBL" id="TDU43702.1"/>
    </source>
</evidence>
<gene>
    <name evidence="5" type="ORF">BXY82_1119</name>
</gene>
<evidence type="ECO:0000313" key="6">
    <source>
        <dbReference type="Proteomes" id="UP000294689"/>
    </source>
</evidence>
<comment type="similarity">
    <text evidence="1 3">Belongs to the thiolase-like superfamily. Beta-ketoacyl-ACP synthases family.</text>
</comment>
<sequence>MLQPVSITAISSISPLGETTADIWKNYQNNNHCLSEKLFGDIKAMVGQLPSAVKLTIKSLQTSDSHFKNLDPSVLYAIYTSRKAVAEAGWTSKDNFGINIGSSRGATALFEKYHEDFLNRGRAQTLSSPTTTLGNISSWVAHDLQTQGPEISHSITCSTALHALLNGVAWINSGMCDKFLVGGSEAPLTPFTVAQMQALKIYAPLTPHSQQQNYQCRSLDLSKKKNSMVLGEAAAMGCLERGISKNALAIIIGVGYATEILEHNVSVSSDAQCFQRSMTMALGALNPDEVDIIVTHTPGTIKGDSSEVNAIKAVFANNTPALTSNKWKIGHSLGASGILSLEMAVLMLQHQHFINVPFIKAQTPKRIKNIMVNAVGFGGNAVSILISKQAV</sequence>
<dbReference type="InterPro" id="IPR020841">
    <property type="entry name" value="PKS_Beta-ketoAc_synthase_dom"/>
</dbReference>
<dbReference type="PANTHER" id="PTHR11712:SF347">
    <property type="entry name" value="BETA KETOACYL-ACYL CARRIER PROTEIN SYNTHASE"/>
    <property type="match status" value="1"/>
</dbReference>
<dbReference type="GO" id="GO:0006633">
    <property type="term" value="P:fatty acid biosynthetic process"/>
    <property type="evidence" value="ECO:0007669"/>
    <property type="project" value="TreeGrafter"/>
</dbReference>
<evidence type="ECO:0000256" key="2">
    <source>
        <dbReference type="ARBA" id="ARBA00022679"/>
    </source>
</evidence>
<dbReference type="InterPro" id="IPR014031">
    <property type="entry name" value="Ketoacyl_synth_C"/>
</dbReference>
<dbReference type="Pfam" id="PF02801">
    <property type="entry name" value="Ketoacyl-synt_C"/>
    <property type="match status" value="1"/>
</dbReference>
<dbReference type="Proteomes" id="UP000294689">
    <property type="component" value="Unassembled WGS sequence"/>
</dbReference>
<dbReference type="InterPro" id="IPR016039">
    <property type="entry name" value="Thiolase-like"/>
</dbReference>
<dbReference type="GO" id="GO:0004315">
    <property type="term" value="F:3-oxoacyl-[acyl-carrier-protein] synthase activity"/>
    <property type="evidence" value="ECO:0007669"/>
    <property type="project" value="TreeGrafter"/>
</dbReference>
<dbReference type="Gene3D" id="3.40.47.10">
    <property type="match status" value="1"/>
</dbReference>
<proteinExistence type="inferred from homology"/>
<comment type="caution">
    <text evidence="5">The sequence shown here is derived from an EMBL/GenBank/DDBJ whole genome shotgun (WGS) entry which is preliminary data.</text>
</comment>
<accession>A0A4R7Q9N6</accession>
<dbReference type="SUPFAM" id="SSF53901">
    <property type="entry name" value="Thiolase-like"/>
    <property type="match status" value="2"/>
</dbReference>
<dbReference type="Pfam" id="PF00109">
    <property type="entry name" value="ketoacyl-synt"/>
    <property type="match status" value="1"/>
</dbReference>
<dbReference type="EMBL" id="SOBW01000007">
    <property type="protein sequence ID" value="TDU43702.1"/>
    <property type="molecule type" value="Genomic_DNA"/>
</dbReference>
<dbReference type="OrthoDB" id="1141849at2"/>
<dbReference type="PROSITE" id="PS52004">
    <property type="entry name" value="KS3_2"/>
    <property type="match status" value="1"/>
</dbReference>
<reference evidence="5 6" key="1">
    <citation type="submission" date="2019-03" db="EMBL/GenBank/DDBJ databases">
        <title>Genomic Encyclopedia of Archaeal and Bacterial Type Strains, Phase II (KMG-II): from individual species to whole genera.</title>
        <authorList>
            <person name="Goeker M."/>
        </authorList>
    </citation>
    <scope>NUCLEOTIDE SEQUENCE [LARGE SCALE GENOMIC DNA]</scope>
    <source>
        <strain evidence="5 6">DSM 28135</strain>
    </source>
</reference>
<name>A0A4R7Q9N6_9FLAO</name>
<evidence type="ECO:0000256" key="3">
    <source>
        <dbReference type="RuleBase" id="RU003694"/>
    </source>
</evidence>
<protein>
    <submittedName>
        <fullName evidence="5">3-oxoacyl-(Acyl-carrier-protein) synthase</fullName>
    </submittedName>
</protein>
<dbReference type="SMART" id="SM00825">
    <property type="entry name" value="PKS_KS"/>
    <property type="match status" value="1"/>
</dbReference>
<feature type="domain" description="Ketosynthase family 3 (KS3)" evidence="4">
    <location>
        <begin position="2"/>
        <end position="388"/>
    </location>
</feature>